<dbReference type="InterPro" id="IPR036514">
    <property type="entry name" value="SGNH_hydro_sf"/>
</dbReference>
<dbReference type="AlphaFoldDB" id="A0A9D4D6H4"/>
<comment type="caution">
    <text evidence="2">The sequence shown here is derived from an EMBL/GenBank/DDBJ whole genome shotgun (WGS) entry which is preliminary data.</text>
</comment>
<name>A0A9D4D6H4_DREPO</name>
<dbReference type="EMBL" id="JAIWYP010000011">
    <property type="protein sequence ID" value="KAH3739590.1"/>
    <property type="molecule type" value="Genomic_DNA"/>
</dbReference>
<protein>
    <submittedName>
        <fullName evidence="2">Uncharacterized protein</fullName>
    </submittedName>
</protein>
<proteinExistence type="predicted"/>
<reference evidence="2" key="2">
    <citation type="submission" date="2020-11" db="EMBL/GenBank/DDBJ databases">
        <authorList>
            <person name="McCartney M.A."/>
            <person name="Auch B."/>
            <person name="Kono T."/>
            <person name="Mallez S."/>
            <person name="Becker A."/>
            <person name="Gohl D.M."/>
            <person name="Silverstein K.A.T."/>
            <person name="Koren S."/>
            <person name="Bechman K.B."/>
            <person name="Herman A."/>
            <person name="Abrahante J.E."/>
            <person name="Garbe J."/>
        </authorList>
    </citation>
    <scope>NUCLEOTIDE SEQUENCE</scope>
    <source>
        <strain evidence="2">Duluth1</strain>
        <tissue evidence="2">Whole animal</tissue>
    </source>
</reference>
<gene>
    <name evidence="2" type="ORF">DPMN_046244</name>
</gene>
<dbReference type="SUPFAM" id="SSF52266">
    <property type="entry name" value="SGNH hydrolase"/>
    <property type="match status" value="1"/>
</dbReference>
<keyword evidence="3" id="KW-1185">Reference proteome</keyword>
<dbReference type="Gene3D" id="3.40.50.1110">
    <property type="entry name" value="SGNH hydrolase"/>
    <property type="match status" value="1"/>
</dbReference>
<accession>A0A9D4D6H4</accession>
<evidence type="ECO:0000313" key="2">
    <source>
        <dbReference type="EMBL" id="KAH3739590.1"/>
    </source>
</evidence>
<dbReference type="Proteomes" id="UP000828390">
    <property type="component" value="Unassembled WGS sequence"/>
</dbReference>
<evidence type="ECO:0000256" key="1">
    <source>
        <dbReference type="SAM" id="MobiDB-lite"/>
    </source>
</evidence>
<feature type="region of interest" description="Disordered" evidence="1">
    <location>
        <begin position="299"/>
        <end position="338"/>
    </location>
</feature>
<sequence length="338" mass="38264">MSLFDNATEACWSTVAQIILANQNTDLESGERIGYSEEHVWCSSDVRVLIAGDSNVHRLKSACPPNARIDFLPVSGAKYVSDRKGFRKLLHQELMSGCYDILYLHLGSNDVCCKDSNFYRVCTEIHVVLCVILPRDFDVRMFPRWPLSGAQLRNYCQWIRSANSMLWELSHHVPSVRYMDYAATKQKSLYLSHDGLHLSAEGARRCLASIHDDLPNQLCVEAAVQDPTEWPALSATEVPVQEHDSTIALFSDIVQTGAQPEIQDKVDASEVPVPRDIKPQTHKITEDEINVPSNIHCHRDTEETPQQDDNAANEDKVNVPSHFFFQRDTDETPQQDMK</sequence>
<evidence type="ECO:0000313" key="3">
    <source>
        <dbReference type="Proteomes" id="UP000828390"/>
    </source>
</evidence>
<organism evidence="2 3">
    <name type="scientific">Dreissena polymorpha</name>
    <name type="common">Zebra mussel</name>
    <name type="synonym">Mytilus polymorpha</name>
    <dbReference type="NCBI Taxonomy" id="45954"/>
    <lineage>
        <taxon>Eukaryota</taxon>
        <taxon>Metazoa</taxon>
        <taxon>Spiralia</taxon>
        <taxon>Lophotrochozoa</taxon>
        <taxon>Mollusca</taxon>
        <taxon>Bivalvia</taxon>
        <taxon>Autobranchia</taxon>
        <taxon>Heteroconchia</taxon>
        <taxon>Euheterodonta</taxon>
        <taxon>Imparidentia</taxon>
        <taxon>Neoheterodontei</taxon>
        <taxon>Myida</taxon>
        <taxon>Dreissenoidea</taxon>
        <taxon>Dreissenidae</taxon>
        <taxon>Dreissena</taxon>
    </lineage>
</organism>
<reference evidence="2" key="1">
    <citation type="journal article" date="2019" name="bioRxiv">
        <title>The Genome of the Zebra Mussel, Dreissena polymorpha: A Resource for Invasive Species Research.</title>
        <authorList>
            <person name="McCartney M.A."/>
            <person name="Auch B."/>
            <person name="Kono T."/>
            <person name="Mallez S."/>
            <person name="Zhang Y."/>
            <person name="Obille A."/>
            <person name="Becker A."/>
            <person name="Abrahante J.E."/>
            <person name="Garbe J."/>
            <person name="Badalamenti J.P."/>
            <person name="Herman A."/>
            <person name="Mangelson H."/>
            <person name="Liachko I."/>
            <person name="Sullivan S."/>
            <person name="Sone E.D."/>
            <person name="Koren S."/>
            <person name="Silverstein K.A.T."/>
            <person name="Beckman K.B."/>
            <person name="Gohl D.M."/>
        </authorList>
    </citation>
    <scope>NUCLEOTIDE SEQUENCE</scope>
    <source>
        <strain evidence="2">Duluth1</strain>
        <tissue evidence="2">Whole animal</tissue>
    </source>
</reference>